<reference evidence="2 3" key="1">
    <citation type="submission" date="2021-09" db="EMBL/GenBank/DDBJ databases">
        <title>Genomic insights and catalytic innovation underlie evolution of tropane alkaloids biosynthesis.</title>
        <authorList>
            <person name="Wang Y.-J."/>
            <person name="Tian T."/>
            <person name="Huang J.-P."/>
            <person name="Huang S.-X."/>
        </authorList>
    </citation>
    <scope>NUCLEOTIDE SEQUENCE [LARGE SCALE GENOMIC DNA]</scope>
    <source>
        <strain evidence="2">KIB-2018</strain>
        <tissue evidence="2">Leaf</tissue>
    </source>
</reference>
<feature type="region of interest" description="Disordered" evidence="1">
    <location>
        <begin position="1"/>
        <end position="195"/>
    </location>
</feature>
<dbReference type="AlphaFoldDB" id="A0AAV8THE3"/>
<keyword evidence="3" id="KW-1185">Reference proteome</keyword>
<dbReference type="EMBL" id="JAIWQS010000005">
    <property type="protein sequence ID" value="KAJ8765393.1"/>
    <property type="molecule type" value="Genomic_DNA"/>
</dbReference>
<feature type="compositionally biased region" description="Basic and acidic residues" evidence="1">
    <location>
        <begin position="153"/>
        <end position="167"/>
    </location>
</feature>
<organism evidence="2 3">
    <name type="scientific">Erythroxylum novogranatense</name>
    <dbReference type="NCBI Taxonomy" id="1862640"/>
    <lineage>
        <taxon>Eukaryota</taxon>
        <taxon>Viridiplantae</taxon>
        <taxon>Streptophyta</taxon>
        <taxon>Embryophyta</taxon>
        <taxon>Tracheophyta</taxon>
        <taxon>Spermatophyta</taxon>
        <taxon>Magnoliopsida</taxon>
        <taxon>eudicotyledons</taxon>
        <taxon>Gunneridae</taxon>
        <taxon>Pentapetalae</taxon>
        <taxon>rosids</taxon>
        <taxon>fabids</taxon>
        <taxon>Malpighiales</taxon>
        <taxon>Erythroxylaceae</taxon>
        <taxon>Erythroxylum</taxon>
    </lineage>
</organism>
<proteinExistence type="predicted"/>
<comment type="caution">
    <text evidence="2">The sequence shown here is derived from an EMBL/GenBank/DDBJ whole genome shotgun (WGS) entry which is preliminary data.</text>
</comment>
<protein>
    <submittedName>
        <fullName evidence="2">Uncharacterized protein</fullName>
    </submittedName>
</protein>
<evidence type="ECO:0000313" key="3">
    <source>
        <dbReference type="Proteomes" id="UP001159364"/>
    </source>
</evidence>
<evidence type="ECO:0000313" key="2">
    <source>
        <dbReference type="EMBL" id="KAJ8765393.1"/>
    </source>
</evidence>
<feature type="compositionally biased region" description="Basic and acidic residues" evidence="1">
    <location>
        <begin position="126"/>
        <end position="146"/>
    </location>
</feature>
<gene>
    <name evidence="2" type="ORF">K2173_012090</name>
</gene>
<name>A0AAV8THE3_9ROSI</name>
<dbReference type="Proteomes" id="UP001159364">
    <property type="component" value="Linkage Group LG05"/>
</dbReference>
<evidence type="ECO:0000256" key="1">
    <source>
        <dbReference type="SAM" id="MobiDB-lite"/>
    </source>
</evidence>
<feature type="compositionally biased region" description="Gly residues" evidence="1">
    <location>
        <begin position="18"/>
        <end position="37"/>
    </location>
</feature>
<feature type="compositionally biased region" description="Gly residues" evidence="1">
    <location>
        <begin position="185"/>
        <end position="195"/>
    </location>
</feature>
<sequence length="195" mass="19801">MTFIGETRAARSSEVEEGGAGGSGGLGGGGWGSGGTKEGATDSPGRSSSMLVTEGRRWERSAERVVEQDIRAHSKEEGQASCGPQPTREPRPGSVLGGRGLDSASPVRDLWCEETGSGFGGGEAASEGRKGKVLSRRSERSSRARAEASGAKGADHAPTKLPLEGRGDATTLDPRSDRSGNPSCKGGGAMTGASE</sequence>
<accession>A0AAV8THE3</accession>
<feature type="compositionally biased region" description="Basic and acidic residues" evidence="1">
    <location>
        <begin position="54"/>
        <end position="78"/>
    </location>
</feature>